<dbReference type="PANTHER" id="PTHR24031">
    <property type="entry name" value="RNA HELICASE"/>
    <property type="match status" value="1"/>
</dbReference>
<keyword evidence="5 8" id="KW-0347">Helicase</keyword>
<evidence type="ECO:0000256" key="5">
    <source>
        <dbReference type="RuleBase" id="RU365068"/>
    </source>
</evidence>
<dbReference type="InterPro" id="IPR001650">
    <property type="entry name" value="Helicase_C-like"/>
</dbReference>
<comment type="caution">
    <text evidence="8">The sequence shown here is derived from an EMBL/GenBank/DDBJ whole genome shotgun (WGS) entry which is preliminary data.</text>
</comment>
<protein>
    <recommendedName>
        <fullName evidence="5">ATP-dependent RNA helicase</fullName>
        <ecNumber evidence="5">3.6.4.13</ecNumber>
    </recommendedName>
</protein>
<dbReference type="EC" id="3.6.4.13" evidence="5"/>
<keyword evidence="2 5" id="KW-0378">Hydrolase</keyword>
<feature type="domain" description="Helicase C-terminal" evidence="7">
    <location>
        <begin position="240"/>
        <end position="381"/>
    </location>
</feature>
<dbReference type="PROSITE" id="PS51194">
    <property type="entry name" value="HELICASE_CTER"/>
    <property type="match status" value="1"/>
</dbReference>
<organism evidence="8 9">
    <name type="scientific">Hamiltosporidium tvaerminnensis</name>
    <dbReference type="NCBI Taxonomy" id="1176355"/>
    <lineage>
        <taxon>Eukaryota</taxon>
        <taxon>Fungi</taxon>
        <taxon>Fungi incertae sedis</taxon>
        <taxon>Microsporidia</taxon>
        <taxon>Dubosqiidae</taxon>
        <taxon>Hamiltosporidium</taxon>
    </lineage>
</organism>
<dbReference type="Pfam" id="PF00271">
    <property type="entry name" value="Helicase_C"/>
    <property type="match status" value="1"/>
</dbReference>
<dbReference type="SMART" id="SM00490">
    <property type="entry name" value="HELICc"/>
    <property type="match status" value="1"/>
</dbReference>
<evidence type="ECO:0000256" key="2">
    <source>
        <dbReference type="ARBA" id="ARBA00022801"/>
    </source>
</evidence>
<evidence type="ECO:0000256" key="1">
    <source>
        <dbReference type="ARBA" id="ARBA00022741"/>
    </source>
</evidence>
<gene>
    <name evidence="8" type="ORF">CWI37_0103p0030</name>
</gene>
<dbReference type="VEuPathDB" id="MicrosporidiaDB:CWI37_0103p0030"/>
<comment type="function">
    <text evidence="5">RNA helicase.</text>
</comment>
<dbReference type="GO" id="GO:0005524">
    <property type="term" value="F:ATP binding"/>
    <property type="evidence" value="ECO:0007669"/>
    <property type="project" value="UniProtKB-UniRule"/>
</dbReference>
<evidence type="ECO:0000313" key="9">
    <source>
        <dbReference type="Proteomes" id="UP000292362"/>
    </source>
</evidence>
<dbReference type="GO" id="GO:0003724">
    <property type="term" value="F:RNA helicase activity"/>
    <property type="evidence" value="ECO:0007669"/>
    <property type="project" value="UniProtKB-EC"/>
</dbReference>
<evidence type="ECO:0000313" key="8">
    <source>
        <dbReference type="EMBL" id="TBU04670.1"/>
    </source>
</evidence>
<reference evidence="8 9" key="1">
    <citation type="submission" date="2017-12" db="EMBL/GenBank/DDBJ databases">
        <authorList>
            <person name="Pombert J.-F."/>
            <person name="Haag K.L."/>
            <person name="Ebert D."/>
        </authorList>
    </citation>
    <scope>NUCLEOTIDE SEQUENCE [LARGE SCALE GENOMIC DNA]</scope>
    <source>
        <strain evidence="8">FI-OER-3-3</strain>
    </source>
</reference>
<dbReference type="SMART" id="SM00487">
    <property type="entry name" value="DEXDc"/>
    <property type="match status" value="1"/>
</dbReference>
<dbReference type="InterPro" id="IPR014001">
    <property type="entry name" value="Helicase_ATP-bd"/>
</dbReference>
<accession>A0A4Q9LD21</accession>
<name>A0A4Q9LD21_9MICR</name>
<evidence type="ECO:0000259" key="7">
    <source>
        <dbReference type="PROSITE" id="PS51194"/>
    </source>
</evidence>
<evidence type="ECO:0000259" key="6">
    <source>
        <dbReference type="PROSITE" id="PS51192"/>
    </source>
</evidence>
<evidence type="ECO:0000256" key="4">
    <source>
        <dbReference type="ARBA" id="ARBA00022884"/>
    </source>
</evidence>
<dbReference type="GO" id="GO:0016787">
    <property type="term" value="F:hydrolase activity"/>
    <property type="evidence" value="ECO:0007669"/>
    <property type="project" value="UniProtKB-KW"/>
</dbReference>
<proteinExistence type="inferred from homology"/>
<dbReference type="InterPro" id="IPR011545">
    <property type="entry name" value="DEAD/DEAH_box_helicase_dom"/>
</dbReference>
<comment type="catalytic activity">
    <reaction evidence="5">
        <text>ATP + H2O = ADP + phosphate + H(+)</text>
        <dbReference type="Rhea" id="RHEA:13065"/>
        <dbReference type="ChEBI" id="CHEBI:15377"/>
        <dbReference type="ChEBI" id="CHEBI:15378"/>
        <dbReference type="ChEBI" id="CHEBI:30616"/>
        <dbReference type="ChEBI" id="CHEBI:43474"/>
        <dbReference type="ChEBI" id="CHEBI:456216"/>
        <dbReference type="EC" id="3.6.4.13"/>
    </reaction>
</comment>
<sequence>MENILLKGIKQNTKAEKIERMQRYEITGKKLEEIKSFEFVNIELQNKLNKSGFIKPLLIQRLVIPYFINKRSIIVNSHTGSGKTLAFLIPILHLKKKSLILVPNSILQEQICSVIEMIKDEKLNILKIKNSKDLKSIDNKRYDIIVSTPEILFETENIILLKNIRYLIIDEADLIFSKNNLKNLEKLFSLIDLKKVCLSVFSATINKIVTEISCVFDVTKISVFSLNAINHEFLFCTTNSLKQISLKTRVDEGIPFPCLIFVKKEETAVELSKRFEKSAVFFKNDQKVLDDFRLKKIWILFCSDRLSRGMDFYNVKSVINYNFPKSKTNFIHRIGRVNRNNFCDQKVITLFTKEDFLKLDRVITVLKENKSEIPESVINIATKAKNKK</sequence>
<dbReference type="SUPFAM" id="SSF52540">
    <property type="entry name" value="P-loop containing nucleoside triphosphate hydrolases"/>
    <property type="match status" value="1"/>
</dbReference>
<dbReference type="GO" id="GO:0003723">
    <property type="term" value="F:RNA binding"/>
    <property type="evidence" value="ECO:0007669"/>
    <property type="project" value="UniProtKB-UniRule"/>
</dbReference>
<evidence type="ECO:0000256" key="3">
    <source>
        <dbReference type="ARBA" id="ARBA00022840"/>
    </source>
</evidence>
<dbReference type="Gene3D" id="3.40.50.300">
    <property type="entry name" value="P-loop containing nucleotide triphosphate hydrolases"/>
    <property type="match status" value="2"/>
</dbReference>
<feature type="domain" description="Helicase ATP-binding" evidence="6">
    <location>
        <begin position="64"/>
        <end position="223"/>
    </location>
</feature>
<comment type="similarity">
    <text evidence="5">Belongs to the DEAD box helicase family.</text>
</comment>
<dbReference type="Proteomes" id="UP000292362">
    <property type="component" value="Unassembled WGS sequence"/>
</dbReference>
<dbReference type="Pfam" id="PF00270">
    <property type="entry name" value="DEAD"/>
    <property type="match status" value="1"/>
</dbReference>
<dbReference type="EMBL" id="PITJ01000103">
    <property type="protein sequence ID" value="TBU04670.1"/>
    <property type="molecule type" value="Genomic_DNA"/>
</dbReference>
<dbReference type="AlphaFoldDB" id="A0A4Q9LD21"/>
<keyword evidence="3 5" id="KW-0067">ATP-binding</keyword>
<dbReference type="PROSITE" id="PS51192">
    <property type="entry name" value="HELICASE_ATP_BIND_1"/>
    <property type="match status" value="1"/>
</dbReference>
<keyword evidence="4 5" id="KW-0694">RNA-binding</keyword>
<comment type="domain">
    <text evidence="5">The Q motif is unique to and characteristic of the DEAD box family of RNA helicases and controls ATP binding and hydrolysis.</text>
</comment>
<keyword evidence="1 5" id="KW-0547">Nucleotide-binding</keyword>
<dbReference type="InterPro" id="IPR027417">
    <property type="entry name" value="P-loop_NTPase"/>
</dbReference>